<dbReference type="KEGG" id="cam:101498336"/>
<gene>
    <name evidence="12" type="primary">LOC101498336</name>
</gene>
<reference evidence="12" key="2">
    <citation type="submission" date="2025-08" db="UniProtKB">
        <authorList>
            <consortium name="RefSeq"/>
        </authorList>
    </citation>
    <scope>IDENTIFICATION</scope>
    <source>
        <tissue evidence="12">Etiolated seedlings</tissue>
    </source>
</reference>
<evidence type="ECO:0000256" key="9">
    <source>
        <dbReference type="SAM" id="Phobius"/>
    </source>
</evidence>
<dbReference type="GO" id="GO:0016020">
    <property type="term" value="C:membrane"/>
    <property type="evidence" value="ECO:0007669"/>
    <property type="project" value="UniProtKB-SubCell"/>
</dbReference>
<accession>A0A1S2YVW3</accession>
<dbReference type="PaxDb" id="3827-XP_004510754.1"/>
<evidence type="ECO:0000313" key="11">
    <source>
        <dbReference type="Proteomes" id="UP000087171"/>
    </source>
</evidence>
<dbReference type="Gene3D" id="1.10.287.1260">
    <property type="match status" value="1"/>
</dbReference>
<feature type="domain" description="Mechanosensitive ion channel MscS" evidence="10">
    <location>
        <begin position="366"/>
        <end position="433"/>
    </location>
</feature>
<dbReference type="InterPro" id="IPR023408">
    <property type="entry name" value="MscS_beta-dom_sf"/>
</dbReference>
<dbReference type="PANTHER" id="PTHR30566">
    <property type="entry name" value="YNAI-RELATED MECHANOSENSITIVE ION CHANNEL"/>
    <property type="match status" value="1"/>
</dbReference>
<keyword evidence="7" id="KW-0407">Ion channel</keyword>
<keyword evidence="3 9" id="KW-0812">Transmembrane</keyword>
<protein>
    <submittedName>
        <fullName evidence="12">Mechanosensitive ion channel protein 1, mitochondrial</fullName>
    </submittedName>
</protein>
<dbReference type="InterPro" id="IPR010920">
    <property type="entry name" value="LSM_dom_sf"/>
</dbReference>
<keyword evidence="4 9" id="KW-1133">Transmembrane helix</keyword>
<name>A0A1S2YVW3_CICAR</name>
<feature type="transmembrane region" description="Helical" evidence="9">
    <location>
        <begin position="319"/>
        <end position="339"/>
    </location>
</feature>
<feature type="compositionally biased region" description="Low complexity" evidence="8">
    <location>
        <begin position="124"/>
        <end position="136"/>
    </location>
</feature>
<keyword evidence="5" id="KW-0406">Ion transport</keyword>
<evidence type="ECO:0000256" key="7">
    <source>
        <dbReference type="ARBA" id="ARBA00023303"/>
    </source>
</evidence>
<dbReference type="Proteomes" id="UP000087171">
    <property type="component" value="Chromosome Ca7"/>
</dbReference>
<keyword evidence="11" id="KW-1185">Reference proteome</keyword>
<dbReference type="GO" id="GO:0034220">
    <property type="term" value="P:monoatomic ion transmembrane transport"/>
    <property type="evidence" value="ECO:0007669"/>
    <property type="project" value="UniProtKB-KW"/>
</dbReference>
<comment type="subcellular location">
    <subcellularLocation>
        <location evidence="1">Membrane</location>
        <topology evidence="1">Multi-pass membrane protein</topology>
    </subcellularLocation>
</comment>
<feature type="region of interest" description="Disordered" evidence="8">
    <location>
        <begin position="111"/>
        <end position="136"/>
    </location>
</feature>
<evidence type="ECO:0000313" key="12">
    <source>
        <dbReference type="RefSeq" id="XP_004510754.1"/>
    </source>
</evidence>
<feature type="transmembrane region" description="Helical" evidence="9">
    <location>
        <begin position="280"/>
        <end position="298"/>
    </location>
</feature>
<dbReference type="SUPFAM" id="SSF50182">
    <property type="entry name" value="Sm-like ribonucleoproteins"/>
    <property type="match status" value="1"/>
</dbReference>
<organism evidence="11 12">
    <name type="scientific">Cicer arietinum</name>
    <name type="common">Chickpea</name>
    <name type="synonym">Garbanzo</name>
    <dbReference type="NCBI Taxonomy" id="3827"/>
    <lineage>
        <taxon>Eukaryota</taxon>
        <taxon>Viridiplantae</taxon>
        <taxon>Streptophyta</taxon>
        <taxon>Embryophyta</taxon>
        <taxon>Tracheophyta</taxon>
        <taxon>Spermatophyta</taxon>
        <taxon>Magnoliopsida</taxon>
        <taxon>eudicotyledons</taxon>
        <taxon>Gunneridae</taxon>
        <taxon>Pentapetalae</taxon>
        <taxon>rosids</taxon>
        <taxon>fabids</taxon>
        <taxon>Fabales</taxon>
        <taxon>Fabaceae</taxon>
        <taxon>Papilionoideae</taxon>
        <taxon>50 kb inversion clade</taxon>
        <taxon>NPAAA clade</taxon>
        <taxon>Hologalegina</taxon>
        <taxon>IRL clade</taxon>
        <taxon>Cicereae</taxon>
        <taxon>Cicer</taxon>
    </lineage>
</organism>
<evidence type="ECO:0000259" key="10">
    <source>
        <dbReference type="Pfam" id="PF00924"/>
    </source>
</evidence>
<evidence type="ECO:0000256" key="8">
    <source>
        <dbReference type="SAM" id="MobiDB-lite"/>
    </source>
</evidence>
<evidence type="ECO:0000256" key="3">
    <source>
        <dbReference type="ARBA" id="ARBA00022692"/>
    </source>
</evidence>
<dbReference type="RefSeq" id="XP_004510754.1">
    <property type="nucleotide sequence ID" value="XM_004510697.3"/>
</dbReference>
<reference evidence="11" key="1">
    <citation type="journal article" date="2013" name="Nat. Biotechnol.">
        <title>Draft genome sequence of chickpea (Cicer arietinum) provides a resource for trait improvement.</title>
        <authorList>
            <person name="Varshney R.K."/>
            <person name="Song C."/>
            <person name="Saxena R.K."/>
            <person name="Azam S."/>
            <person name="Yu S."/>
            <person name="Sharpe A.G."/>
            <person name="Cannon S."/>
            <person name="Baek J."/>
            <person name="Rosen B.D."/>
            <person name="Tar'an B."/>
            <person name="Millan T."/>
            <person name="Zhang X."/>
            <person name="Ramsay L.D."/>
            <person name="Iwata A."/>
            <person name="Wang Y."/>
            <person name="Nelson W."/>
            <person name="Farmer A.D."/>
            <person name="Gaur P.M."/>
            <person name="Soderlund C."/>
            <person name="Penmetsa R.V."/>
            <person name="Xu C."/>
            <person name="Bharti A.K."/>
            <person name="He W."/>
            <person name="Winter P."/>
            <person name="Zhao S."/>
            <person name="Hane J.K."/>
            <person name="Carrasquilla-Garcia N."/>
            <person name="Condie J.A."/>
            <person name="Upadhyaya H.D."/>
            <person name="Luo M.C."/>
            <person name="Thudi M."/>
            <person name="Gowda C.L."/>
            <person name="Singh N.P."/>
            <person name="Lichtenzveig J."/>
            <person name="Gali K.K."/>
            <person name="Rubio J."/>
            <person name="Nadarajan N."/>
            <person name="Dolezel J."/>
            <person name="Bansal K.C."/>
            <person name="Xu X."/>
            <person name="Edwards D."/>
            <person name="Zhang G."/>
            <person name="Kahl G."/>
            <person name="Gil J."/>
            <person name="Singh K.B."/>
            <person name="Datta S.K."/>
            <person name="Jackson S.A."/>
            <person name="Wang J."/>
            <person name="Cook D.R."/>
        </authorList>
    </citation>
    <scope>NUCLEOTIDE SEQUENCE [LARGE SCALE GENOMIC DNA]</scope>
    <source>
        <strain evidence="11">cv. CDC Frontier</strain>
    </source>
</reference>
<dbReference type="OrthoDB" id="567160at2759"/>
<comment type="similarity">
    <text evidence="2">Belongs to the MscS (TC 1.A.23) family.</text>
</comment>
<dbReference type="STRING" id="3827.A0A1S2YVW3"/>
<evidence type="ECO:0000256" key="1">
    <source>
        <dbReference type="ARBA" id="ARBA00004141"/>
    </source>
</evidence>
<dbReference type="InterPro" id="IPR011014">
    <property type="entry name" value="MscS_channel_TM-2"/>
</dbReference>
<dbReference type="AlphaFoldDB" id="A0A1S2YVW3"/>
<dbReference type="PANTHER" id="PTHR30566:SF5">
    <property type="entry name" value="MECHANOSENSITIVE ION CHANNEL PROTEIN 1, MITOCHONDRIAL-RELATED"/>
    <property type="match status" value="1"/>
</dbReference>
<proteinExistence type="inferred from homology"/>
<evidence type="ECO:0000256" key="2">
    <source>
        <dbReference type="ARBA" id="ARBA00008017"/>
    </source>
</evidence>
<dbReference type="Gene3D" id="2.30.30.60">
    <property type="match status" value="1"/>
</dbReference>
<feature type="transmembrane region" description="Helical" evidence="9">
    <location>
        <begin position="187"/>
        <end position="209"/>
    </location>
</feature>
<sequence>MAAVRFSRVRYLHSSIKGSLNIQNVQNYHYHPNVAFNLARISSFSIDLSNRRYSKGELQSPKLFAQNQFSTRNVNGAFDSRIRFSRLCHQRSAVSLGSMTHVLSSRMYSSSLGGKGSRDGDTEVAAGSGVSDVSGGGDSVVSGDLVEKMKDTWKSVVEVASYAGEKVKEASDDLTPYAQQLLDSHPYLNMVVIPVGGTLTATLVGWFILPRILRKFHKYAMQGPVSLFPGSLSWGEPVPYEKSFWGAMEDPVRYLVTFLAFSQIAVMVAPTAIASQYLAPTWRGAVILSFVWFLHRWKTNVFARTLSSQSLLGLDREKVLALDKISSIGLFVIGIMAMAEACGVAVQSIVTVGGIGGVATAFAARDVLGNVFSGLSMQFSKPFSIGDTIKAGTIEGQVLEIGLTSTSLLSPEKFPVIVPNSFFSSQVIVNKSRADYRAIITKIPLQIEDISKIPQISDDVKSMLKSNAKVFLGKDVPYCFLSRIESSYAELTLGYNLKHMRKDEFYSAEQDILLQAVQIIKNHGVALGSTWNDMPSK</sequence>
<feature type="transmembrane region" description="Helical" evidence="9">
    <location>
        <begin position="252"/>
        <end position="274"/>
    </location>
</feature>
<keyword evidence="5" id="KW-0813">Transport</keyword>
<evidence type="ECO:0000256" key="4">
    <source>
        <dbReference type="ARBA" id="ARBA00022989"/>
    </source>
</evidence>
<dbReference type="SUPFAM" id="SSF82861">
    <property type="entry name" value="Mechanosensitive channel protein MscS (YggB), transmembrane region"/>
    <property type="match status" value="1"/>
</dbReference>
<dbReference type="InterPro" id="IPR006685">
    <property type="entry name" value="MscS_channel_2nd"/>
</dbReference>
<dbReference type="Pfam" id="PF00924">
    <property type="entry name" value="MS_channel_2nd"/>
    <property type="match status" value="1"/>
</dbReference>
<dbReference type="GeneID" id="101498336"/>
<dbReference type="eggNOG" id="ENOG502QRDM">
    <property type="taxonomic scope" value="Eukaryota"/>
</dbReference>
<evidence type="ECO:0000256" key="6">
    <source>
        <dbReference type="ARBA" id="ARBA00023136"/>
    </source>
</evidence>
<evidence type="ECO:0000256" key="5">
    <source>
        <dbReference type="ARBA" id="ARBA00023065"/>
    </source>
</evidence>
<keyword evidence="6 9" id="KW-0472">Membrane</keyword>